<evidence type="ECO:0000256" key="2">
    <source>
        <dbReference type="ARBA" id="ARBA00022670"/>
    </source>
</evidence>
<proteinExistence type="inferred from homology"/>
<dbReference type="SUPFAM" id="SSF52317">
    <property type="entry name" value="Class I glutamine amidotransferase-like"/>
    <property type="match status" value="1"/>
</dbReference>
<evidence type="ECO:0000313" key="5">
    <source>
        <dbReference type="EMBL" id="QSE75875.1"/>
    </source>
</evidence>
<protein>
    <submittedName>
        <fullName evidence="5">Type 1 glutamine amidotransferase-like domain-containing protein</fullName>
    </submittedName>
</protein>
<keyword evidence="5" id="KW-0315">Glutamine amidotransferase</keyword>
<dbReference type="EMBL" id="CP070872">
    <property type="protein sequence ID" value="QSE75875.1"/>
    <property type="molecule type" value="Genomic_DNA"/>
</dbReference>
<dbReference type="Gene3D" id="3.40.50.880">
    <property type="match status" value="1"/>
</dbReference>
<sequence length="182" mass="20356">MKREKMRLILASRPEGKEKFIRQIEKWLGKSRADISVCLINEALAQSDDDCRWLLSAFSSLATTFGGKLTFANLRAVAPEQLKTKMLGYDLIWCFGGYTNELLETFEKTGFSELLPKLLAGKIWVGSSAGACVLAKNYLGLLDFSISPHEKLTIFKENTYFLTDSAGLIVDNHEILLIENAV</sequence>
<dbReference type="InterPro" id="IPR029062">
    <property type="entry name" value="Class_I_gatase-like"/>
</dbReference>
<dbReference type="GO" id="GO:0006508">
    <property type="term" value="P:proteolysis"/>
    <property type="evidence" value="ECO:0007669"/>
    <property type="project" value="UniProtKB-KW"/>
</dbReference>
<keyword evidence="6" id="KW-1185">Reference proteome</keyword>
<keyword evidence="2" id="KW-0645">Protease</keyword>
<gene>
    <name evidence="5" type="ORF">JW886_05170</name>
</gene>
<name>A0AA45KEJ9_9LACT</name>
<dbReference type="AlphaFoldDB" id="A0AA45KEJ9"/>
<dbReference type="GO" id="GO:0008236">
    <property type="term" value="F:serine-type peptidase activity"/>
    <property type="evidence" value="ECO:0007669"/>
    <property type="project" value="UniProtKB-KW"/>
</dbReference>
<evidence type="ECO:0000313" key="6">
    <source>
        <dbReference type="Proteomes" id="UP000663608"/>
    </source>
</evidence>
<comment type="similarity">
    <text evidence="1">Belongs to the peptidase S51 family.</text>
</comment>
<evidence type="ECO:0000256" key="3">
    <source>
        <dbReference type="ARBA" id="ARBA00022801"/>
    </source>
</evidence>
<keyword evidence="4" id="KW-0720">Serine protease</keyword>
<evidence type="ECO:0000256" key="1">
    <source>
        <dbReference type="ARBA" id="ARBA00006534"/>
    </source>
</evidence>
<dbReference type="RefSeq" id="WP_205871466.1">
    <property type="nucleotide sequence ID" value="NZ_CP070872.1"/>
</dbReference>
<organism evidence="5 6">
    <name type="scientific">Lactococcus taiwanensis</name>
    <dbReference type="NCBI Taxonomy" id="1151742"/>
    <lineage>
        <taxon>Bacteria</taxon>
        <taxon>Bacillati</taxon>
        <taxon>Bacillota</taxon>
        <taxon>Bacilli</taxon>
        <taxon>Lactobacillales</taxon>
        <taxon>Streptococcaceae</taxon>
        <taxon>Lactococcus</taxon>
    </lineage>
</organism>
<dbReference type="KEGG" id="lti:JW886_05170"/>
<evidence type="ECO:0000256" key="4">
    <source>
        <dbReference type="ARBA" id="ARBA00022825"/>
    </source>
</evidence>
<dbReference type="Pfam" id="PF03575">
    <property type="entry name" value="Peptidase_S51"/>
    <property type="match status" value="1"/>
</dbReference>
<dbReference type="InterPro" id="IPR005320">
    <property type="entry name" value="Peptidase_S51"/>
</dbReference>
<reference evidence="5 6" key="1">
    <citation type="submission" date="2021-02" db="EMBL/GenBank/DDBJ databases">
        <title>Complete genome sequence of Lactococcus lactis strain K_LL004.</title>
        <authorList>
            <person name="Kim H.B."/>
        </authorList>
    </citation>
    <scope>NUCLEOTIDE SEQUENCE [LARGE SCALE GENOMIC DNA]</scope>
    <source>
        <strain evidence="5 6">K_LL004</strain>
    </source>
</reference>
<accession>A0AA45KEJ9</accession>
<keyword evidence="3" id="KW-0378">Hydrolase</keyword>
<dbReference type="Proteomes" id="UP000663608">
    <property type="component" value="Chromosome"/>
</dbReference>